<dbReference type="AlphaFoldDB" id="A0A194XPD1"/>
<sequence>MHPKISFFPKLAASSSLLLLPIFAVPSIPIRGARNAYPTRLISFTKGNPGYRIAHSEGHALGTSSPFSHSA</sequence>
<reference evidence="2 3" key="1">
    <citation type="submission" date="2015-10" db="EMBL/GenBank/DDBJ databases">
        <title>Full genome of DAOMC 229536 Phialocephala scopiformis, a fungal endophyte of spruce producing the potent anti-insectan compound rugulosin.</title>
        <authorList>
            <consortium name="DOE Joint Genome Institute"/>
            <person name="Walker A.K."/>
            <person name="Frasz S.L."/>
            <person name="Seifert K.A."/>
            <person name="Miller J.D."/>
            <person name="Mondo S.J."/>
            <person name="Labutti K."/>
            <person name="Lipzen A."/>
            <person name="Dockter R."/>
            <person name="Kennedy M."/>
            <person name="Grigoriev I.V."/>
            <person name="Spatafora J.W."/>
        </authorList>
    </citation>
    <scope>NUCLEOTIDE SEQUENCE [LARGE SCALE GENOMIC DNA]</scope>
    <source>
        <strain evidence="2 3">CBS 120377</strain>
    </source>
</reference>
<dbReference type="Proteomes" id="UP000070700">
    <property type="component" value="Unassembled WGS sequence"/>
</dbReference>
<dbReference type="EMBL" id="KQ947407">
    <property type="protein sequence ID" value="KUJ21929.1"/>
    <property type="molecule type" value="Genomic_DNA"/>
</dbReference>
<evidence type="ECO:0000256" key="1">
    <source>
        <dbReference type="SAM" id="SignalP"/>
    </source>
</evidence>
<evidence type="ECO:0008006" key="4">
    <source>
        <dbReference type="Google" id="ProtNLM"/>
    </source>
</evidence>
<keyword evidence="1" id="KW-0732">Signal</keyword>
<proteinExistence type="predicted"/>
<protein>
    <recommendedName>
        <fullName evidence="4">Secreted protein</fullName>
    </recommendedName>
</protein>
<name>A0A194XPD1_MOLSC</name>
<dbReference type="GeneID" id="28823980"/>
<accession>A0A194XPD1</accession>
<keyword evidence="3" id="KW-1185">Reference proteome</keyword>
<organism evidence="2 3">
    <name type="scientific">Mollisia scopiformis</name>
    <name type="common">Conifer needle endophyte fungus</name>
    <name type="synonym">Phialocephala scopiformis</name>
    <dbReference type="NCBI Taxonomy" id="149040"/>
    <lineage>
        <taxon>Eukaryota</taxon>
        <taxon>Fungi</taxon>
        <taxon>Dikarya</taxon>
        <taxon>Ascomycota</taxon>
        <taxon>Pezizomycotina</taxon>
        <taxon>Leotiomycetes</taxon>
        <taxon>Helotiales</taxon>
        <taxon>Mollisiaceae</taxon>
        <taxon>Mollisia</taxon>
    </lineage>
</organism>
<dbReference type="KEGG" id="psco:LY89DRAFT_681289"/>
<evidence type="ECO:0000313" key="2">
    <source>
        <dbReference type="EMBL" id="KUJ21929.1"/>
    </source>
</evidence>
<dbReference type="InParanoid" id="A0A194XPD1"/>
<feature type="signal peptide" evidence="1">
    <location>
        <begin position="1"/>
        <end position="32"/>
    </location>
</feature>
<gene>
    <name evidence="2" type="ORF">LY89DRAFT_681289</name>
</gene>
<feature type="chain" id="PRO_5008268506" description="Secreted protein" evidence="1">
    <location>
        <begin position="33"/>
        <end position="71"/>
    </location>
</feature>
<evidence type="ECO:0000313" key="3">
    <source>
        <dbReference type="Proteomes" id="UP000070700"/>
    </source>
</evidence>
<dbReference type="RefSeq" id="XP_018076284.1">
    <property type="nucleotide sequence ID" value="XM_018214254.1"/>
</dbReference>